<proteinExistence type="predicted"/>
<evidence type="ECO:0008006" key="3">
    <source>
        <dbReference type="Google" id="ProtNLM"/>
    </source>
</evidence>
<dbReference type="Gene3D" id="3.30.460.10">
    <property type="entry name" value="Beta Polymerase, domain 2"/>
    <property type="match status" value="1"/>
</dbReference>
<gene>
    <name evidence="1" type="ORF">D8790_02670</name>
</gene>
<evidence type="ECO:0000313" key="1">
    <source>
        <dbReference type="EMBL" id="RSJ97169.1"/>
    </source>
</evidence>
<dbReference type="Proteomes" id="UP000278843">
    <property type="component" value="Unassembled WGS sequence"/>
</dbReference>
<dbReference type="InterPro" id="IPR043519">
    <property type="entry name" value="NT_sf"/>
</dbReference>
<name>A0A3R9L3I8_STRCR</name>
<comment type="caution">
    <text evidence="1">The sequence shown here is derived from an EMBL/GenBank/DDBJ whole genome shotgun (WGS) entry which is preliminary data.</text>
</comment>
<accession>A0A3R9L3I8</accession>
<protein>
    <recommendedName>
        <fullName evidence="3">Polymerase beta nucleotidyltransferase domain-containing protein</fullName>
    </recommendedName>
</protein>
<organism evidence="1 2">
    <name type="scientific">Streptococcus cristatus</name>
    <dbReference type="NCBI Taxonomy" id="45634"/>
    <lineage>
        <taxon>Bacteria</taxon>
        <taxon>Bacillati</taxon>
        <taxon>Bacillota</taxon>
        <taxon>Bacilli</taxon>
        <taxon>Lactobacillales</taxon>
        <taxon>Streptococcaceae</taxon>
        <taxon>Streptococcus</taxon>
    </lineage>
</organism>
<dbReference type="AlphaFoldDB" id="A0A3R9L3I8"/>
<dbReference type="EMBL" id="RJPU01000001">
    <property type="protein sequence ID" value="RSJ97169.1"/>
    <property type="molecule type" value="Genomic_DNA"/>
</dbReference>
<evidence type="ECO:0000313" key="2">
    <source>
        <dbReference type="Proteomes" id="UP000278843"/>
    </source>
</evidence>
<sequence>MKKMVRGFTGNVVISLIDDIELKRILNVKIRFELYHFGSSLENKFFNDIDLLLIYNNSEKNNQRELLMLKRNITDYLYNHYHKNIDITVLSENEEKEKNFLEQIHYSRIY</sequence>
<reference evidence="1 2" key="1">
    <citation type="submission" date="2018-11" db="EMBL/GenBank/DDBJ databases">
        <title>Species Designations Belie Phenotypic and Genotypic Heterogeneity in Oral Streptococci.</title>
        <authorList>
            <person name="Velsko I."/>
        </authorList>
    </citation>
    <scope>NUCLEOTIDE SEQUENCE [LARGE SCALE GENOMIC DNA]</scope>
    <source>
        <strain evidence="1 2">BCC13</strain>
    </source>
</reference>